<organism evidence="4">
    <name type="scientific">bioreactor metagenome</name>
    <dbReference type="NCBI Taxonomy" id="1076179"/>
    <lineage>
        <taxon>unclassified sequences</taxon>
        <taxon>metagenomes</taxon>
        <taxon>ecological metagenomes</taxon>
    </lineage>
</organism>
<gene>
    <name evidence="4" type="ORF">SDC9_25662</name>
</gene>
<dbReference type="Gene3D" id="3.80.10.10">
    <property type="entry name" value="Ribonuclease Inhibitor"/>
    <property type="match status" value="1"/>
</dbReference>
<feature type="domain" description="Secretion system C-terminal sorting" evidence="3">
    <location>
        <begin position="419"/>
        <end position="475"/>
    </location>
</feature>
<accession>A0A644ULA4</accession>
<reference evidence="4" key="1">
    <citation type="submission" date="2019-08" db="EMBL/GenBank/DDBJ databases">
        <authorList>
            <person name="Kucharzyk K."/>
            <person name="Murdoch R.W."/>
            <person name="Higgins S."/>
            <person name="Loffler F."/>
        </authorList>
    </citation>
    <scope>NUCLEOTIDE SEQUENCE</scope>
</reference>
<evidence type="ECO:0000256" key="1">
    <source>
        <dbReference type="ARBA" id="ARBA00022614"/>
    </source>
</evidence>
<dbReference type="NCBIfam" id="TIGR04183">
    <property type="entry name" value="Por_Secre_tail"/>
    <property type="match status" value="1"/>
</dbReference>
<dbReference type="InterPro" id="IPR032675">
    <property type="entry name" value="LRR_dom_sf"/>
</dbReference>
<dbReference type="PANTHER" id="PTHR47566:SF1">
    <property type="entry name" value="PROTEIN NUD1"/>
    <property type="match status" value="1"/>
</dbReference>
<dbReference type="InterPro" id="IPR052574">
    <property type="entry name" value="CDIRP"/>
</dbReference>
<sequence length="489" mass="54809">MKRLIIRFYLFILALLGFTNLYSQNVDTNYSITIHVQSGQNIRLKLGSNTSNQFARIVSGNTDTLVDLNNHNFEHHQYFAAVDTMTIYGKVSYFGCDGNGNNLTLIDASHNSDLYYLICSYNNLSSMDLTGNTALVTLFCDYTNRTNLDLSRLTNLIEFSCRGNSLTSLDLSGLNNLENVYCDSNSISNLILGHLPNLVMLSCVNNSLTSLDLSGLSNLEILYCYNNSLTSLDLLGLSNLEMLYCFNNSLTSLDLTGLSNLIALICNLNSMENIVLNGLINLERFYCAENLLTNLNLSGLSNLREINCSNNQLTNLDLNGLINLDYVHIEDNNFSTSSLDSLYCSLEERQQNYEGLVFPLRDSSSSNYSIVMATNKQNALLKNWKIAFPDFTEIPPTTGTYNCNLGISEVNNSNISAKIYPNPLTKDLTIEADENIDRLEVLNVLGQRIYSKEVKKNNSTLDFSPMNKGVYIIKLFMPKGERAYRVIKE</sequence>
<evidence type="ECO:0000313" key="4">
    <source>
        <dbReference type="EMBL" id="MPL79777.1"/>
    </source>
</evidence>
<dbReference type="Pfam" id="PF18962">
    <property type="entry name" value="Por_Secre_tail"/>
    <property type="match status" value="1"/>
</dbReference>
<protein>
    <recommendedName>
        <fullName evidence="3">Secretion system C-terminal sorting domain-containing protein</fullName>
    </recommendedName>
</protein>
<name>A0A644ULA4_9ZZZZ</name>
<dbReference type="SUPFAM" id="SSF52058">
    <property type="entry name" value="L domain-like"/>
    <property type="match status" value="1"/>
</dbReference>
<evidence type="ECO:0000256" key="2">
    <source>
        <dbReference type="ARBA" id="ARBA00022737"/>
    </source>
</evidence>
<dbReference type="GO" id="GO:0035591">
    <property type="term" value="F:signaling adaptor activity"/>
    <property type="evidence" value="ECO:0007669"/>
    <property type="project" value="TreeGrafter"/>
</dbReference>
<comment type="caution">
    <text evidence="4">The sequence shown here is derived from an EMBL/GenBank/DDBJ whole genome shotgun (WGS) entry which is preliminary data.</text>
</comment>
<dbReference type="AlphaFoldDB" id="A0A644ULA4"/>
<dbReference type="PANTHER" id="PTHR47566">
    <property type="match status" value="1"/>
</dbReference>
<proteinExistence type="predicted"/>
<evidence type="ECO:0000259" key="3">
    <source>
        <dbReference type="Pfam" id="PF18962"/>
    </source>
</evidence>
<dbReference type="EMBL" id="VSSQ01000130">
    <property type="protein sequence ID" value="MPL79777.1"/>
    <property type="molecule type" value="Genomic_DNA"/>
</dbReference>
<keyword evidence="1" id="KW-0433">Leucine-rich repeat</keyword>
<keyword evidence="2" id="KW-0677">Repeat</keyword>
<dbReference type="InterPro" id="IPR026444">
    <property type="entry name" value="Secre_tail"/>
</dbReference>